<comment type="caution">
    <text evidence="1">The sequence shown here is derived from an EMBL/GenBank/DDBJ whole genome shotgun (WGS) entry which is preliminary data.</text>
</comment>
<dbReference type="EMBL" id="JMSE01000488">
    <property type="protein sequence ID" value="KDN69618.1"/>
    <property type="molecule type" value="Genomic_DNA"/>
</dbReference>
<sequence length="112" mass="12282">MVMAGRALSEDSRLSDSTALAAHAKCPVTVEISDEAEMVRNDIAYRSGRQAMGKGGEWHSRQFDSWWGERTTNPVDSSTSPRLESSPVAVFATGHTLYVHPILRSTYASHSD</sequence>
<name>A0A066XKA6_COLSU</name>
<keyword evidence="2" id="KW-1185">Reference proteome</keyword>
<evidence type="ECO:0000313" key="2">
    <source>
        <dbReference type="Proteomes" id="UP000027238"/>
    </source>
</evidence>
<proteinExistence type="predicted"/>
<evidence type="ECO:0000313" key="1">
    <source>
        <dbReference type="EMBL" id="KDN69618.1"/>
    </source>
</evidence>
<dbReference type="HOGENOM" id="CLU_2145716_0_0_1"/>
<gene>
    <name evidence="1" type="ORF">CSUB01_04935</name>
</gene>
<reference evidence="2" key="1">
    <citation type="journal article" date="2014" name="Genome Announc.">
        <title>Draft genome sequence of Colletotrichum sublineola, a destructive pathogen of cultivated sorghum.</title>
        <authorList>
            <person name="Baroncelli R."/>
            <person name="Sanz-Martin J.M."/>
            <person name="Rech G.E."/>
            <person name="Sukno S.A."/>
            <person name="Thon M.R."/>
        </authorList>
    </citation>
    <scope>NUCLEOTIDE SEQUENCE [LARGE SCALE GENOMIC DNA]</scope>
    <source>
        <strain evidence="2">TX430BB</strain>
    </source>
</reference>
<dbReference type="AlphaFoldDB" id="A0A066XKA6"/>
<protein>
    <submittedName>
        <fullName evidence="1">Uncharacterized protein</fullName>
    </submittedName>
</protein>
<dbReference type="Proteomes" id="UP000027238">
    <property type="component" value="Unassembled WGS sequence"/>
</dbReference>
<accession>A0A066XKA6</accession>
<organism evidence="1 2">
    <name type="scientific">Colletotrichum sublineola</name>
    <name type="common">Sorghum anthracnose fungus</name>
    <dbReference type="NCBI Taxonomy" id="1173701"/>
    <lineage>
        <taxon>Eukaryota</taxon>
        <taxon>Fungi</taxon>
        <taxon>Dikarya</taxon>
        <taxon>Ascomycota</taxon>
        <taxon>Pezizomycotina</taxon>
        <taxon>Sordariomycetes</taxon>
        <taxon>Hypocreomycetidae</taxon>
        <taxon>Glomerellales</taxon>
        <taxon>Glomerellaceae</taxon>
        <taxon>Colletotrichum</taxon>
        <taxon>Colletotrichum graminicola species complex</taxon>
    </lineage>
</organism>